<evidence type="ECO:0000256" key="1">
    <source>
        <dbReference type="SAM" id="Phobius"/>
    </source>
</evidence>
<sequence length="116" mass="12629">MGNTPVVPIIWGGDGKPNTPITGYNCGGAGGSGQVCNEIRGATQPRGGLFAYTEEMVHALSLIMLFCILATILYRMYLRLKKATCPYCGQKGKKSDMPAHYQICPRYKALVRTDIV</sequence>
<organism evidence="2">
    <name type="scientific">Ross Sea Perciformes nackednavirus</name>
    <dbReference type="NCBI Taxonomy" id="3138850"/>
    <lineage>
        <taxon>Viruses</taxon>
        <taxon>Riboviria</taxon>
        <taxon>Pararnavirae</taxon>
        <taxon>Artverviricota</taxon>
        <taxon>Revtraviricetes</taxon>
        <taxon>Ortervirales</taxon>
    </lineage>
</organism>
<accession>A0AAU7LKE9</accession>
<keyword evidence="1" id="KW-0472">Membrane</keyword>
<keyword evidence="1" id="KW-0812">Transmembrane</keyword>
<proteinExistence type="predicted"/>
<name>A0AAU7LKE9_9VIRU</name>
<feature type="transmembrane region" description="Helical" evidence="1">
    <location>
        <begin position="56"/>
        <end position="74"/>
    </location>
</feature>
<evidence type="ECO:0000313" key="2">
    <source>
        <dbReference type="EMBL" id="XBP46508.1"/>
    </source>
</evidence>
<keyword evidence="1" id="KW-1133">Transmembrane helix</keyword>
<reference evidence="2" key="1">
    <citation type="submission" date="2024-03" db="EMBL/GenBank/DDBJ databases">
        <title>Antarctic Fish Virome Diversity.</title>
        <authorList>
            <person name="Grimwood R.M."/>
            <person name="Geoghegan J.L."/>
        </authorList>
    </citation>
    <scope>NUCLEOTIDE SEQUENCE</scope>
    <source>
        <strain evidence="2">TRD_H</strain>
    </source>
</reference>
<protein>
    <submittedName>
        <fullName evidence="2">Uncharacterized protein</fullName>
    </submittedName>
</protein>
<dbReference type="EMBL" id="PP590779">
    <property type="protein sequence ID" value="XBP46508.1"/>
    <property type="molecule type" value="Viral_cRNA"/>
</dbReference>